<feature type="transmembrane region" description="Helical" evidence="1">
    <location>
        <begin position="70"/>
        <end position="90"/>
    </location>
</feature>
<name>A0ABP7HYQ0_9ACTN</name>
<dbReference type="EMBL" id="BAABAH010000002">
    <property type="protein sequence ID" value="GAA3807593.1"/>
    <property type="molecule type" value="Genomic_DNA"/>
</dbReference>
<gene>
    <name evidence="2" type="ORF">GCM10022242_08200</name>
</gene>
<keyword evidence="1" id="KW-0472">Membrane</keyword>
<protein>
    <recommendedName>
        <fullName evidence="4">Septum formation-related domain-containing protein</fullName>
    </recommendedName>
</protein>
<evidence type="ECO:0008006" key="4">
    <source>
        <dbReference type="Google" id="ProtNLM"/>
    </source>
</evidence>
<evidence type="ECO:0000256" key="1">
    <source>
        <dbReference type="SAM" id="Phobius"/>
    </source>
</evidence>
<reference evidence="3" key="1">
    <citation type="journal article" date="2019" name="Int. J. Syst. Evol. Microbiol.">
        <title>The Global Catalogue of Microorganisms (GCM) 10K type strain sequencing project: providing services to taxonomists for standard genome sequencing and annotation.</title>
        <authorList>
            <consortium name="The Broad Institute Genomics Platform"/>
            <consortium name="The Broad Institute Genome Sequencing Center for Infectious Disease"/>
            <person name="Wu L."/>
            <person name="Ma J."/>
        </authorList>
    </citation>
    <scope>NUCLEOTIDE SEQUENCE [LARGE SCALE GENOMIC DNA]</scope>
    <source>
        <strain evidence="3">JCM 16953</strain>
    </source>
</reference>
<keyword evidence="3" id="KW-1185">Reference proteome</keyword>
<sequence length="241" mass="25056">MIDPGQDDETAGYGRFARWRAQEPAPDQAMSSWALGLSLAGCLCGAPALVAIALAVVALDRSDGRGPGRLKAVAALVISAAQLLALGYVVPRALDWWQPEPAPPGTPAPDLGSFRAEDLHTGDCFDDERLPSTSRHALPPLSGDATVRVLPCDAPHQGEVVDVVPVGAASADAVRSTAAHRCRPALAAYVAHRAELPTVRLGSYEPPRGASEAGDSTVLCFAVDRDGGMLTESLANPTQIP</sequence>
<keyword evidence="1" id="KW-0812">Transmembrane</keyword>
<dbReference type="RefSeq" id="WP_344772564.1">
    <property type="nucleotide sequence ID" value="NZ_BAABAH010000002.1"/>
</dbReference>
<feature type="transmembrane region" description="Helical" evidence="1">
    <location>
        <begin position="33"/>
        <end position="58"/>
    </location>
</feature>
<organism evidence="2 3">
    <name type="scientific">Nocardioides panacisoli</name>
    <dbReference type="NCBI Taxonomy" id="627624"/>
    <lineage>
        <taxon>Bacteria</taxon>
        <taxon>Bacillati</taxon>
        <taxon>Actinomycetota</taxon>
        <taxon>Actinomycetes</taxon>
        <taxon>Propionibacteriales</taxon>
        <taxon>Nocardioidaceae</taxon>
        <taxon>Nocardioides</taxon>
    </lineage>
</organism>
<evidence type="ECO:0000313" key="2">
    <source>
        <dbReference type="EMBL" id="GAA3807593.1"/>
    </source>
</evidence>
<comment type="caution">
    <text evidence="2">The sequence shown here is derived from an EMBL/GenBank/DDBJ whole genome shotgun (WGS) entry which is preliminary data.</text>
</comment>
<evidence type="ECO:0000313" key="3">
    <source>
        <dbReference type="Proteomes" id="UP001501821"/>
    </source>
</evidence>
<dbReference type="Proteomes" id="UP001501821">
    <property type="component" value="Unassembled WGS sequence"/>
</dbReference>
<accession>A0ABP7HYQ0</accession>
<keyword evidence="1" id="KW-1133">Transmembrane helix</keyword>
<proteinExistence type="predicted"/>